<evidence type="ECO:0000256" key="5">
    <source>
        <dbReference type="ARBA" id="ARBA00022853"/>
    </source>
</evidence>
<dbReference type="InterPro" id="IPR000286">
    <property type="entry name" value="HDACs"/>
</dbReference>
<feature type="compositionally biased region" description="Basic and acidic residues" evidence="9">
    <location>
        <begin position="530"/>
        <end position="546"/>
    </location>
</feature>
<feature type="compositionally biased region" description="Basic residues" evidence="9">
    <location>
        <begin position="515"/>
        <end position="529"/>
    </location>
</feature>
<proteinExistence type="inferred from homology"/>
<organism evidence="11 12">
    <name type="scientific">Bondarzewia mesenterica</name>
    <dbReference type="NCBI Taxonomy" id="1095465"/>
    <lineage>
        <taxon>Eukaryota</taxon>
        <taxon>Fungi</taxon>
        <taxon>Dikarya</taxon>
        <taxon>Basidiomycota</taxon>
        <taxon>Agaricomycotina</taxon>
        <taxon>Agaricomycetes</taxon>
        <taxon>Russulales</taxon>
        <taxon>Bondarzewiaceae</taxon>
        <taxon>Bondarzewia</taxon>
    </lineage>
</organism>
<evidence type="ECO:0000256" key="2">
    <source>
        <dbReference type="ARBA" id="ARBA00006457"/>
    </source>
</evidence>
<name>A0A4S4MAS6_9AGAM</name>
<comment type="subcellular location">
    <subcellularLocation>
        <location evidence="1">Nucleus</location>
    </subcellularLocation>
</comment>
<dbReference type="Gene3D" id="3.40.800.20">
    <property type="entry name" value="Histone deacetylase domain"/>
    <property type="match status" value="1"/>
</dbReference>
<sequence length="569" mass="63320">MRCSKTDSDYPDYSRDHFNLAEWSANLNPTPSRLRSTSTTAVNMDPRNPSQNVSMLSLTNALVMGYGLDKQIHNIYNPRRATRAELETYHDPDYIDFLSKVTPGNQDDMKHLIDTFNCVEDCPIFADMYDFSLMYAGASLAAARKLCAGTTDIAINWSGGLHHAKRGEASGFCYVNDIVLAILELLKYHPRVLYIDIDIHHGDGVELAFYHTNRVMTTSFHKYTGDFFPGTGKLDDNGAGLGKHFCLNVPLQDGIDDDMYLTVFKTVINDTVTAFQPTAIVLQCGADSLGLDRLGAFNLSIAAHGECVNFVRKFNVPLLVVGGGGYTVKNVSRCWTYETSVLVGAEIPDELPATVYDSFFQDSKWKLHPPLTGKVENQNSPASLQRITIGIRDKLRYLKGAPSVAMREIPPGLEEWLEEEMKTLDEREEERGTAFAGESRDDRTMARNEFFDGENDADQDDIVLAGRGRGGTRRTRGRSRGRGRGRTKNSGPGPSSLREEIDGEEEEEEVSTPAARKRGRGRGRTRGRPKATDKGKGKDKDEERANLETSTNPDFELEPSTPMDMDIDI</sequence>
<dbReference type="Pfam" id="PF00850">
    <property type="entry name" value="Hist_deacetyl"/>
    <property type="match status" value="1"/>
</dbReference>
<keyword evidence="8" id="KW-0539">Nucleus</keyword>
<feature type="compositionally biased region" description="Acidic residues" evidence="9">
    <location>
        <begin position="451"/>
        <end position="461"/>
    </location>
</feature>
<dbReference type="EC" id="3.5.1.98" evidence="3"/>
<accession>A0A4S4MAS6</accession>
<feature type="domain" description="Histone deacetylase" evidence="10">
    <location>
        <begin position="57"/>
        <end position="341"/>
    </location>
</feature>
<evidence type="ECO:0000313" key="12">
    <source>
        <dbReference type="Proteomes" id="UP000310158"/>
    </source>
</evidence>
<dbReference type="PANTHER" id="PTHR10625">
    <property type="entry name" value="HISTONE DEACETYLASE HDAC1-RELATED"/>
    <property type="match status" value="1"/>
</dbReference>
<keyword evidence="4" id="KW-0378">Hydrolase</keyword>
<feature type="region of interest" description="Disordered" evidence="9">
    <location>
        <begin position="423"/>
        <end position="569"/>
    </location>
</feature>
<dbReference type="AlphaFoldDB" id="A0A4S4MAS6"/>
<dbReference type="PANTHER" id="PTHR10625:SF36">
    <property type="entry name" value="HISTONE DEACETYLASE 3"/>
    <property type="match status" value="1"/>
</dbReference>
<feature type="compositionally biased region" description="Basic residues" evidence="9">
    <location>
        <begin position="470"/>
        <end position="487"/>
    </location>
</feature>
<dbReference type="GO" id="GO:0141221">
    <property type="term" value="F:histone deacetylase activity, hydrolytic mechanism"/>
    <property type="evidence" value="ECO:0007669"/>
    <property type="project" value="UniProtKB-EC"/>
</dbReference>
<comment type="similarity">
    <text evidence="2">Belongs to the histone deacetylase family. HD type 1 subfamily.</text>
</comment>
<evidence type="ECO:0000256" key="1">
    <source>
        <dbReference type="ARBA" id="ARBA00004123"/>
    </source>
</evidence>
<reference evidence="11 12" key="1">
    <citation type="submission" date="2019-02" db="EMBL/GenBank/DDBJ databases">
        <title>Genome sequencing of the rare red list fungi Bondarzewia mesenterica.</title>
        <authorList>
            <person name="Buettner E."/>
            <person name="Kellner H."/>
        </authorList>
    </citation>
    <scope>NUCLEOTIDE SEQUENCE [LARGE SCALE GENOMIC DNA]</scope>
    <source>
        <strain evidence="11 12">DSM 108281</strain>
    </source>
</reference>
<evidence type="ECO:0000256" key="4">
    <source>
        <dbReference type="ARBA" id="ARBA00022801"/>
    </source>
</evidence>
<dbReference type="Proteomes" id="UP000310158">
    <property type="component" value="Unassembled WGS sequence"/>
</dbReference>
<feature type="compositionally biased region" description="Basic and acidic residues" evidence="9">
    <location>
        <begin position="423"/>
        <end position="450"/>
    </location>
</feature>
<dbReference type="GO" id="GO:0070210">
    <property type="term" value="C:Rpd3L-Expanded complex"/>
    <property type="evidence" value="ECO:0007669"/>
    <property type="project" value="TreeGrafter"/>
</dbReference>
<dbReference type="PRINTS" id="PR01270">
    <property type="entry name" value="HDASUPER"/>
</dbReference>
<dbReference type="PRINTS" id="PR01271">
    <property type="entry name" value="HISDACETLASE"/>
</dbReference>
<feature type="compositionally biased region" description="Acidic residues" evidence="9">
    <location>
        <begin position="501"/>
        <end position="510"/>
    </location>
</feature>
<keyword evidence="7" id="KW-0804">Transcription</keyword>
<evidence type="ECO:0000313" key="11">
    <source>
        <dbReference type="EMBL" id="THH20060.1"/>
    </source>
</evidence>
<dbReference type="InterPro" id="IPR023696">
    <property type="entry name" value="Ureohydrolase_dom_sf"/>
</dbReference>
<evidence type="ECO:0000256" key="7">
    <source>
        <dbReference type="ARBA" id="ARBA00023163"/>
    </source>
</evidence>
<evidence type="ECO:0000256" key="9">
    <source>
        <dbReference type="SAM" id="MobiDB-lite"/>
    </source>
</evidence>
<comment type="caution">
    <text evidence="11">The sequence shown here is derived from an EMBL/GenBank/DDBJ whole genome shotgun (WGS) entry which is preliminary data.</text>
</comment>
<keyword evidence="12" id="KW-1185">Reference proteome</keyword>
<dbReference type="SUPFAM" id="SSF52768">
    <property type="entry name" value="Arginase/deacetylase"/>
    <property type="match status" value="1"/>
</dbReference>
<dbReference type="GO" id="GO:0040029">
    <property type="term" value="P:epigenetic regulation of gene expression"/>
    <property type="evidence" value="ECO:0007669"/>
    <property type="project" value="TreeGrafter"/>
</dbReference>
<keyword evidence="6" id="KW-0805">Transcription regulation</keyword>
<dbReference type="OrthoDB" id="1918432at2759"/>
<dbReference type="InterPro" id="IPR003084">
    <property type="entry name" value="HDAC_I/II"/>
</dbReference>
<gene>
    <name evidence="11" type="ORF">EW146_g1235</name>
</gene>
<evidence type="ECO:0000256" key="3">
    <source>
        <dbReference type="ARBA" id="ARBA00012111"/>
    </source>
</evidence>
<evidence type="ECO:0000256" key="6">
    <source>
        <dbReference type="ARBA" id="ARBA00023015"/>
    </source>
</evidence>
<keyword evidence="5" id="KW-0156">Chromatin regulator</keyword>
<dbReference type="EMBL" id="SGPL01000030">
    <property type="protein sequence ID" value="THH20060.1"/>
    <property type="molecule type" value="Genomic_DNA"/>
</dbReference>
<dbReference type="InterPro" id="IPR023801">
    <property type="entry name" value="His_deacetylse_dom"/>
</dbReference>
<evidence type="ECO:0000256" key="8">
    <source>
        <dbReference type="ARBA" id="ARBA00023242"/>
    </source>
</evidence>
<dbReference type="InterPro" id="IPR037138">
    <property type="entry name" value="His_deacetylse_dom_sf"/>
</dbReference>
<protein>
    <recommendedName>
        <fullName evidence="3">histone deacetylase</fullName>
        <ecNumber evidence="3">3.5.1.98</ecNumber>
    </recommendedName>
</protein>
<evidence type="ECO:0000259" key="10">
    <source>
        <dbReference type="Pfam" id="PF00850"/>
    </source>
</evidence>